<keyword evidence="6" id="KW-0418">Kinase</keyword>
<dbReference type="GeneID" id="20802313"/>
<protein>
    <recommendedName>
        <fullName evidence="3">dolichol kinase</fullName>
        <ecNumber evidence="3">2.7.1.108</ecNumber>
    </recommendedName>
</protein>
<evidence type="ECO:0000256" key="4">
    <source>
        <dbReference type="ARBA" id="ARBA00022679"/>
    </source>
</evidence>
<sequence length="556" mass="60185">MWRRAAAEACLLGIPVVWMYMLLDELPTLHSVSMLQSLYLAVGVMAALVVGGALVTLVETTSTHFIRQHAREEADSGILIGVAIVPIVLGSRLLLDLTSSVQSDYTLSHLWLSLVIGTSSLVRVSTTMPWSVTSGIVESILLHGLCLALQVPPNMFLVHVHIALHLYNVLLQYGLAAVSRSFTYGEAMVIAQGMTFLTLDAALFTLHQGSWLRPSSYPVPQRDGIAIIVQVGLVLTMLLLPLLCTPLFHTYGTSTPRIVRPTLPAAPTAHFAGLLVIVAIVFIVWTSFLLHMPLWKWVVDTLLVPSKVGVAAYWLGVLAVAVPCCPIVATRFKLRQIVARKLYHVMVVLLFLPVSFVDVDMLRLSYGVAVGVFIVLECVRAMAVPPFGRSIALYMRDFLDHRDQGRVVLSHTYLLVGCALPLWILFPTSSTSTNLEEHRHHQRAGSTALIANAGVLALGIGDAMGAAVGSSYGATKVVGHKSLEGSAAMVVSMCVVSVVCHSYHWDVLAHGRYAPAVQWLGATVATATLEAVTCQIDNLVLPLYYCALCCLTACSH</sequence>
<keyword evidence="4" id="KW-0808">Transferase</keyword>
<dbReference type="STRING" id="112090.W4HCH5"/>
<dbReference type="GO" id="GO:0043048">
    <property type="term" value="P:dolichyl monophosphate biosynthetic process"/>
    <property type="evidence" value="ECO:0007669"/>
    <property type="project" value="TreeGrafter"/>
</dbReference>
<dbReference type="PANTHER" id="PTHR13205:SF15">
    <property type="entry name" value="DOLICHOL KINASE"/>
    <property type="match status" value="1"/>
</dbReference>
<feature type="transmembrane region" description="Helical" evidence="10">
    <location>
        <begin position="156"/>
        <end position="175"/>
    </location>
</feature>
<dbReference type="VEuPathDB" id="FungiDB:H257_00317"/>
<feature type="transmembrane region" description="Helical" evidence="10">
    <location>
        <begin position="269"/>
        <end position="290"/>
    </location>
</feature>
<feature type="transmembrane region" description="Helical" evidence="10">
    <location>
        <begin position="310"/>
        <end position="330"/>
    </location>
</feature>
<dbReference type="AlphaFoldDB" id="W4HCH5"/>
<evidence type="ECO:0000256" key="3">
    <source>
        <dbReference type="ARBA" id="ARBA00012132"/>
    </source>
</evidence>
<evidence type="ECO:0000256" key="1">
    <source>
        <dbReference type="ARBA" id="ARBA00004477"/>
    </source>
</evidence>
<evidence type="ECO:0000256" key="2">
    <source>
        <dbReference type="ARBA" id="ARBA00010794"/>
    </source>
</evidence>
<proteinExistence type="inferred from homology"/>
<evidence type="ECO:0000256" key="8">
    <source>
        <dbReference type="ARBA" id="ARBA00022989"/>
    </source>
</evidence>
<feature type="transmembrane region" description="Helical" evidence="10">
    <location>
        <begin position="342"/>
        <end position="359"/>
    </location>
</feature>
<feature type="transmembrane region" description="Helical" evidence="10">
    <location>
        <begin position="78"/>
        <end position="95"/>
    </location>
</feature>
<keyword evidence="8 10" id="KW-1133">Transmembrane helix</keyword>
<accession>W4HCH5</accession>
<feature type="transmembrane region" description="Helical" evidence="10">
    <location>
        <begin position="225"/>
        <end position="248"/>
    </location>
</feature>
<evidence type="ECO:0000313" key="11">
    <source>
        <dbReference type="EMBL" id="ETV88828.1"/>
    </source>
</evidence>
<dbReference type="RefSeq" id="XP_009821228.1">
    <property type="nucleotide sequence ID" value="XM_009822926.1"/>
</dbReference>
<evidence type="ECO:0000256" key="9">
    <source>
        <dbReference type="ARBA" id="ARBA00023136"/>
    </source>
</evidence>
<reference evidence="11" key="1">
    <citation type="submission" date="2013-12" db="EMBL/GenBank/DDBJ databases">
        <title>The Genome Sequence of Aphanomyces astaci APO3.</title>
        <authorList>
            <consortium name="The Broad Institute Genomics Platform"/>
            <person name="Russ C."/>
            <person name="Tyler B."/>
            <person name="van West P."/>
            <person name="Dieguez-Uribeondo J."/>
            <person name="Young S.K."/>
            <person name="Zeng Q."/>
            <person name="Gargeya S."/>
            <person name="Fitzgerald M."/>
            <person name="Abouelleil A."/>
            <person name="Alvarado L."/>
            <person name="Chapman S.B."/>
            <person name="Gainer-Dewar J."/>
            <person name="Goldberg J."/>
            <person name="Griggs A."/>
            <person name="Gujja S."/>
            <person name="Hansen M."/>
            <person name="Howarth C."/>
            <person name="Imamovic A."/>
            <person name="Ireland A."/>
            <person name="Larimer J."/>
            <person name="McCowan C."/>
            <person name="Murphy C."/>
            <person name="Pearson M."/>
            <person name="Poon T.W."/>
            <person name="Priest M."/>
            <person name="Roberts A."/>
            <person name="Saif S."/>
            <person name="Shea T."/>
            <person name="Sykes S."/>
            <person name="Wortman J."/>
            <person name="Nusbaum C."/>
            <person name="Birren B."/>
        </authorList>
    </citation>
    <scope>NUCLEOTIDE SEQUENCE [LARGE SCALE GENOMIC DNA]</scope>
    <source>
        <strain evidence="11">APO3</strain>
    </source>
</reference>
<dbReference type="PANTHER" id="PTHR13205">
    <property type="entry name" value="TRANSMEMBRANE PROTEIN 15-RELATED"/>
    <property type="match status" value="1"/>
</dbReference>
<dbReference type="EMBL" id="KI913114">
    <property type="protein sequence ID" value="ETV88828.1"/>
    <property type="molecule type" value="Genomic_DNA"/>
</dbReference>
<dbReference type="GO" id="GO:0005789">
    <property type="term" value="C:endoplasmic reticulum membrane"/>
    <property type="evidence" value="ECO:0007669"/>
    <property type="project" value="UniProtKB-SubCell"/>
</dbReference>
<feature type="transmembrane region" description="Helical" evidence="10">
    <location>
        <begin position="131"/>
        <end position="150"/>
    </location>
</feature>
<feature type="transmembrane region" description="Helical" evidence="10">
    <location>
        <begin position="107"/>
        <end position="124"/>
    </location>
</feature>
<evidence type="ECO:0000256" key="6">
    <source>
        <dbReference type="ARBA" id="ARBA00022777"/>
    </source>
</evidence>
<organism evidence="11">
    <name type="scientific">Aphanomyces astaci</name>
    <name type="common">Crayfish plague agent</name>
    <dbReference type="NCBI Taxonomy" id="112090"/>
    <lineage>
        <taxon>Eukaryota</taxon>
        <taxon>Sar</taxon>
        <taxon>Stramenopiles</taxon>
        <taxon>Oomycota</taxon>
        <taxon>Saprolegniomycetes</taxon>
        <taxon>Saprolegniales</taxon>
        <taxon>Verrucalvaceae</taxon>
        <taxon>Aphanomyces</taxon>
    </lineage>
</organism>
<dbReference type="InterPro" id="IPR032974">
    <property type="entry name" value="Polypren_kinase"/>
</dbReference>
<keyword evidence="9 10" id="KW-0472">Membrane</keyword>
<dbReference type="GO" id="GO:0004168">
    <property type="term" value="F:dolichol kinase activity"/>
    <property type="evidence" value="ECO:0007669"/>
    <property type="project" value="UniProtKB-EC"/>
</dbReference>
<feature type="transmembrane region" description="Helical" evidence="10">
    <location>
        <begin position="5"/>
        <end position="23"/>
    </location>
</feature>
<name>W4HCH5_APHAT</name>
<evidence type="ECO:0000256" key="7">
    <source>
        <dbReference type="ARBA" id="ARBA00022824"/>
    </source>
</evidence>
<feature type="transmembrane region" description="Helical" evidence="10">
    <location>
        <begin position="38"/>
        <end position="58"/>
    </location>
</feature>
<evidence type="ECO:0000256" key="10">
    <source>
        <dbReference type="SAM" id="Phobius"/>
    </source>
</evidence>
<evidence type="ECO:0000256" key="5">
    <source>
        <dbReference type="ARBA" id="ARBA00022692"/>
    </source>
</evidence>
<dbReference type="OrthoDB" id="377083at2759"/>
<feature type="transmembrane region" description="Helical" evidence="10">
    <location>
        <begin position="187"/>
        <end position="205"/>
    </location>
</feature>
<feature type="transmembrane region" description="Helical" evidence="10">
    <location>
        <begin position="365"/>
        <end position="387"/>
    </location>
</feature>
<keyword evidence="7" id="KW-0256">Endoplasmic reticulum</keyword>
<comment type="similarity">
    <text evidence="2">Belongs to the polyprenol kinase family.</text>
</comment>
<gene>
    <name evidence="11" type="ORF">H257_00317</name>
</gene>
<dbReference type="EC" id="2.7.1.108" evidence="3"/>
<feature type="transmembrane region" description="Helical" evidence="10">
    <location>
        <begin position="407"/>
        <end position="426"/>
    </location>
</feature>
<comment type="subcellular location">
    <subcellularLocation>
        <location evidence="1">Endoplasmic reticulum membrane</location>
        <topology evidence="1">Multi-pass membrane protein</topology>
    </subcellularLocation>
</comment>
<keyword evidence="5 10" id="KW-0812">Transmembrane</keyword>